<dbReference type="PROSITE" id="PS51679">
    <property type="entry name" value="SAM_MT_C5"/>
    <property type="match status" value="1"/>
</dbReference>
<dbReference type="InterPro" id="IPR050390">
    <property type="entry name" value="C5-Methyltransferase"/>
</dbReference>
<keyword evidence="10" id="KW-0539">Nucleus</keyword>
<dbReference type="PANTHER" id="PTHR23068">
    <property type="entry name" value="DNA CYTOSINE-5- -METHYLTRANSFERASE 3-RELATED"/>
    <property type="match status" value="1"/>
</dbReference>
<dbReference type="InterPro" id="IPR000313">
    <property type="entry name" value="PWWP_dom"/>
</dbReference>
<keyword evidence="4 11" id="KW-0489">Methyltransferase</keyword>
<evidence type="ECO:0000313" key="16">
    <source>
        <dbReference type="Proteomes" id="UP000001593"/>
    </source>
</evidence>
<dbReference type="EC" id="2.1.1.37" evidence="2"/>
<feature type="active site" evidence="11">
    <location>
        <position position="413"/>
    </location>
</feature>
<dbReference type="Gene3D" id="1.10.720.50">
    <property type="entry name" value="PWWP, helical domain"/>
    <property type="match status" value="1"/>
</dbReference>
<dbReference type="PANTHER" id="PTHR23068:SF25">
    <property type="entry name" value="DNA (CYTOSINE-5)-METHYLTRANSFERASE DRM2"/>
    <property type="match status" value="1"/>
</dbReference>
<dbReference type="FunCoup" id="A7SQ72">
    <property type="interactions" value="289"/>
</dbReference>
<dbReference type="InParanoid" id="A7SQ72"/>
<dbReference type="Gene3D" id="3.30.40.10">
    <property type="entry name" value="Zinc/RING finger domain, C3HC4 (zinc finger)"/>
    <property type="match status" value="1"/>
</dbReference>
<dbReference type="InterPro" id="IPR011011">
    <property type="entry name" value="Znf_FYVE_PHD"/>
</dbReference>
<keyword evidence="3" id="KW-0678">Repressor</keyword>
<reference evidence="15 16" key="1">
    <citation type="journal article" date="2007" name="Science">
        <title>Sea anemone genome reveals ancestral eumetazoan gene repertoire and genomic organization.</title>
        <authorList>
            <person name="Putnam N.H."/>
            <person name="Srivastava M."/>
            <person name="Hellsten U."/>
            <person name="Dirks B."/>
            <person name="Chapman J."/>
            <person name="Salamov A."/>
            <person name="Terry A."/>
            <person name="Shapiro H."/>
            <person name="Lindquist E."/>
            <person name="Kapitonov V.V."/>
            <person name="Jurka J."/>
            <person name="Genikhovich G."/>
            <person name="Grigoriev I.V."/>
            <person name="Lucas S.M."/>
            <person name="Steele R.E."/>
            <person name="Finnerty J.R."/>
            <person name="Technau U."/>
            <person name="Martindale M.Q."/>
            <person name="Rokhsar D.S."/>
        </authorList>
    </citation>
    <scope>NUCLEOTIDE SEQUENCE [LARGE SCALE GENOMIC DNA]</scope>
    <source>
        <strain evidence="16">CH2 X CH6</strain>
    </source>
</reference>
<dbReference type="OMA" id="CLMFQAG"/>
<dbReference type="GO" id="GO:0003886">
    <property type="term" value="F:DNA (cytosine-5-)-methyltransferase activity"/>
    <property type="evidence" value="ECO:0007669"/>
    <property type="project" value="UniProtKB-EC"/>
</dbReference>
<sequence length="623" mass="70358">GVLVWSKLKGYDWWPGRVVTYMEAGRPPPGPGNHWVKWFGDNKFSQVTYDTVLPFAEFKSNFLVTKMKGLYKKAVLDALEVLKKKLLSKDTETPAEPDEPLSEEEKCDAMVNWALTGFQPQGASGFAPTLEETIFLPPVSSDSDEEEADQTVNGSESTKGRFGKPVKEPNLVQDIKGTCMVFKLIMYVFMLDICLACGDCKVYAQHPLFEGGLCKECKQSFLECTYLFDEDGYQASGGMYCTICGDGQEVFMCDNEGCFRSYCGPCLEMLAGRGTVREIASREKWICYMCSGKGDRLIHRRKDWQSKLHELFLSDREKEYDTPIVYPVVAPEDRKPIRVLALFDGIATGLQALNELGIVSDKYYSAEIDEQAIQVTKVNHGDRITHLGDIKDLTESQIRELGPFDLVIGGSPCQDLSIANPARRGIFEGSGRLFFEFFRLLMHAKPSRTCPSRPFFWLFENVVGMRAEDKKTISRFLQSNPVVVDAKEVSPAHRPRYFWGNLPGMNRPAIPLPGDRLTLQECLEPNCGRKARFTKVQTITTNANSLTQTKKNILPVAVNDDGGQEREDILWCTEMERLFGFPSHYTDVNNMGRTQRQRLLGNAWSVPVVRHLLSPLKDYFKCT</sequence>
<keyword evidence="8" id="KW-0863">Zinc-finger</keyword>
<dbReference type="STRING" id="45351.A7SQ72"/>
<comment type="subcellular location">
    <subcellularLocation>
        <location evidence="1">Nucleus</location>
    </subcellularLocation>
</comment>
<evidence type="ECO:0000256" key="8">
    <source>
        <dbReference type="ARBA" id="ARBA00022771"/>
    </source>
</evidence>
<evidence type="ECO:0000256" key="9">
    <source>
        <dbReference type="ARBA" id="ARBA00022833"/>
    </source>
</evidence>
<dbReference type="SUPFAM" id="SSF53335">
    <property type="entry name" value="S-adenosyl-L-methionine-dependent methyltransferases"/>
    <property type="match status" value="1"/>
</dbReference>
<dbReference type="Pfam" id="PF00855">
    <property type="entry name" value="PWWP"/>
    <property type="match status" value="1"/>
</dbReference>
<evidence type="ECO:0000259" key="14">
    <source>
        <dbReference type="PROSITE" id="PS51533"/>
    </source>
</evidence>
<dbReference type="InterPro" id="IPR018117">
    <property type="entry name" value="C5_DNA_meth_AS"/>
</dbReference>
<protein>
    <recommendedName>
        <fullName evidence="2">DNA (cytosine-5-)-methyltransferase</fullName>
        <ecNumber evidence="2">2.1.1.37</ecNumber>
    </recommendedName>
</protein>
<dbReference type="GO" id="GO:0008270">
    <property type="term" value="F:zinc ion binding"/>
    <property type="evidence" value="ECO:0007669"/>
    <property type="project" value="UniProtKB-KW"/>
</dbReference>
<evidence type="ECO:0000313" key="15">
    <source>
        <dbReference type="EMBL" id="EDO34131.1"/>
    </source>
</evidence>
<keyword evidence="7" id="KW-0479">Metal-binding</keyword>
<dbReference type="AlphaFoldDB" id="A7SQ72"/>
<evidence type="ECO:0000256" key="4">
    <source>
        <dbReference type="ARBA" id="ARBA00022603"/>
    </source>
</evidence>
<dbReference type="SUPFAM" id="SSF57903">
    <property type="entry name" value="FYVE/PHD zinc finger"/>
    <property type="match status" value="1"/>
</dbReference>
<dbReference type="SMART" id="SM00293">
    <property type="entry name" value="PWWP"/>
    <property type="match status" value="1"/>
</dbReference>
<evidence type="ECO:0000256" key="6">
    <source>
        <dbReference type="ARBA" id="ARBA00022691"/>
    </source>
</evidence>
<dbReference type="InterPro" id="IPR040552">
    <property type="entry name" value="DNMT3_ADD_GATA1-like"/>
</dbReference>
<proteinExistence type="inferred from homology"/>
<dbReference type="InterPro" id="IPR049554">
    <property type="entry name" value="DNMT3_ADD_PHD"/>
</dbReference>
<organism evidence="15 16">
    <name type="scientific">Nematostella vectensis</name>
    <name type="common">Starlet sea anemone</name>
    <dbReference type="NCBI Taxonomy" id="45351"/>
    <lineage>
        <taxon>Eukaryota</taxon>
        <taxon>Metazoa</taxon>
        <taxon>Cnidaria</taxon>
        <taxon>Anthozoa</taxon>
        <taxon>Hexacorallia</taxon>
        <taxon>Actiniaria</taxon>
        <taxon>Edwardsiidae</taxon>
        <taxon>Nematostella</taxon>
    </lineage>
</organism>
<dbReference type="GO" id="GO:0010468">
    <property type="term" value="P:regulation of gene expression"/>
    <property type="evidence" value="ECO:0007669"/>
    <property type="project" value="UniProtKB-ARBA"/>
</dbReference>
<keyword evidence="16" id="KW-1185">Reference proteome</keyword>
<dbReference type="PhylomeDB" id="A7SQ72"/>
<dbReference type="Pfam" id="PF17980">
    <property type="entry name" value="ADD_DNMT3"/>
    <property type="match status" value="1"/>
</dbReference>
<dbReference type="InterPro" id="IPR029063">
    <property type="entry name" value="SAM-dependent_MTases_sf"/>
</dbReference>
<comment type="similarity">
    <text evidence="11">Belongs to the class I-like SAM-binding methyltransferase superfamily. C5-methyltransferase family.</text>
</comment>
<keyword evidence="6 11" id="KW-0949">S-adenosyl-L-methionine</keyword>
<dbReference type="EMBL" id="DS469742">
    <property type="protein sequence ID" value="EDO34131.1"/>
    <property type="molecule type" value="Genomic_DNA"/>
</dbReference>
<keyword evidence="9" id="KW-0862">Zinc</keyword>
<dbReference type="PROSITE" id="PS51533">
    <property type="entry name" value="ADD"/>
    <property type="match status" value="1"/>
</dbReference>
<dbReference type="Pfam" id="PF21255">
    <property type="entry name" value="DNMT3_ADD_GATA1-like"/>
    <property type="match status" value="1"/>
</dbReference>
<dbReference type="Proteomes" id="UP000001593">
    <property type="component" value="Unassembled WGS sequence"/>
</dbReference>
<evidence type="ECO:0000256" key="3">
    <source>
        <dbReference type="ARBA" id="ARBA00022491"/>
    </source>
</evidence>
<evidence type="ECO:0000256" key="1">
    <source>
        <dbReference type="ARBA" id="ARBA00004123"/>
    </source>
</evidence>
<keyword evidence="5 11" id="KW-0808">Transferase</keyword>
<dbReference type="InterPro" id="IPR013083">
    <property type="entry name" value="Znf_RING/FYVE/PHD"/>
</dbReference>
<accession>A7SQ72</accession>
<evidence type="ECO:0000256" key="11">
    <source>
        <dbReference type="PROSITE-ProRule" id="PRU01016"/>
    </source>
</evidence>
<evidence type="ECO:0000256" key="12">
    <source>
        <dbReference type="SAM" id="MobiDB-lite"/>
    </source>
</evidence>
<gene>
    <name evidence="15" type="ORF">NEMVEDRAFT_v1g127267</name>
</gene>
<dbReference type="GO" id="GO:0005634">
    <property type="term" value="C:nucleus"/>
    <property type="evidence" value="ECO:0000318"/>
    <property type="project" value="GO_Central"/>
</dbReference>
<dbReference type="Pfam" id="PF00145">
    <property type="entry name" value="DNA_methylase"/>
    <property type="match status" value="1"/>
</dbReference>
<feature type="domain" description="PWWP" evidence="13">
    <location>
        <begin position="1"/>
        <end position="58"/>
    </location>
</feature>
<feature type="non-terminal residue" evidence="15">
    <location>
        <position position="623"/>
    </location>
</feature>
<dbReference type="GO" id="GO:0032259">
    <property type="term" value="P:methylation"/>
    <property type="evidence" value="ECO:0007669"/>
    <property type="project" value="UniProtKB-KW"/>
</dbReference>
<feature type="region of interest" description="Disordered" evidence="12">
    <location>
        <begin position="138"/>
        <end position="164"/>
    </location>
</feature>
<dbReference type="Gene3D" id="2.30.30.140">
    <property type="match status" value="1"/>
</dbReference>
<dbReference type="Gene3D" id="3.40.50.150">
    <property type="entry name" value="Vaccinia Virus protein VP39"/>
    <property type="match status" value="2"/>
</dbReference>
<dbReference type="CDD" id="cd05835">
    <property type="entry name" value="PWWP_DNMT3"/>
    <property type="match status" value="1"/>
</dbReference>
<dbReference type="SUPFAM" id="SSF63748">
    <property type="entry name" value="Tudor/PWWP/MBT"/>
    <property type="match status" value="1"/>
</dbReference>
<dbReference type="PROSITE" id="PS50812">
    <property type="entry name" value="PWWP"/>
    <property type="match status" value="1"/>
</dbReference>
<dbReference type="InterPro" id="IPR001525">
    <property type="entry name" value="C5_MeTfrase"/>
</dbReference>
<evidence type="ECO:0000259" key="13">
    <source>
        <dbReference type="PROSITE" id="PS50812"/>
    </source>
</evidence>
<dbReference type="CDD" id="cd11725">
    <property type="entry name" value="ADDz_Dnmt3"/>
    <property type="match status" value="1"/>
</dbReference>
<feature type="domain" description="PHD-type" evidence="14">
    <location>
        <begin position="182"/>
        <end position="317"/>
    </location>
</feature>
<evidence type="ECO:0000256" key="2">
    <source>
        <dbReference type="ARBA" id="ARBA00011975"/>
    </source>
</evidence>
<name>A7SQ72_NEMVE</name>
<evidence type="ECO:0000256" key="7">
    <source>
        <dbReference type="ARBA" id="ARBA00022723"/>
    </source>
</evidence>
<dbReference type="InterPro" id="IPR025766">
    <property type="entry name" value="ADD"/>
</dbReference>
<dbReference type="PROSITE" id="PS00094">
    <property type="entry name" value="C5_MTASE_1"/>
    <property type="match status" value="1"/>
</dbReference>
<evidence type="ECO:0000256" key="5">
    <source>
        <dbReference type="ARBA" id="ARBA00022679"/>
    </source>
</evidence>
<evidence type="ECO:0000256" key="10">
    <source>
        <dbReference type="ARBA" id="ARBA00023242"/>
    </source>
</evidence>
<dbReference type="HOGENOM" id="CLU_006958_9_1_1"/>
<dbReference type="eggNOG" id="ENOG502QR6U">
    <property type="taxonomic scope" value="Eukaryota"/>
</dbReference>